<dbReference type="InterPro" id="IPR027417">
    <property type="entry name" value="P-loop_NTPase"/>
</dbReference>
<gene>
    <name evidence="1" type="ORF">A0123_00161</name>
</gene>
<organism evidence="1 2">
    <name type="scientific">Gluconobacter cerinus</name>
    <dbReference type="NCBI Taxonomy" id="38307"/>
    <lineage>
        <taxon>Bacteria</taxon>
        <taxon>Pseudomonadati</taxon>
        <taxon>Pseudomonadota</taxon>
        <taxon>Alphaproteobacteria</taxon>
        <taxon>Acetobacterales</taxon>
        <taxon>Acetobacteraceae</taxon>
        <taxon>Gluconobacter</taxon>
    </lineage>
</organism>
<keyword evidence="1" id="KW-0808">Transferase</keyword>
<dbReference type="PATRIC" id="fig|38307.3.peg.165"/>
<dbReference type="AlphaFoldDB" id="A0A1B6VQ54"/>
<dbReference type="Pfam" id="PF13469">
    <property type="entry name" value="Sulfotransfer_3"/>
    <property type="match status" value="1"/>
</dbReference>
<reference evidence="1 2" key="1">
    <citation type="submission" date="2016-03" db="EMBL/GenBank/DDBJ databases">
        <title>Draft genome sequence of Gluconobacter cerinus strain CECT 9110.</title>
        <authorList>
            <person name="Sainz F."/>
            <person name="Mas A."/>
            <person name="Torija M.J."/>
        </authorList>
    </citation>
    <scope>NUCLEOTIDE SEQUENCE [LARGE SCALE GENOMIC DNA]</scope>
    <source>
        <strain evidence="1 2">CECT 9110</strain>
    </source>
</reference>
<comment type="caution">
    <text evidence="1">The sequence shown here is derived from an EMBL/GenBank/DDBJ whole genome shotgun (WGS) entry which is preliminary data.</text>
</comment>
<evidence type="ECO:0000313" key="1">
    <source>
        <dbReference type="EMBL" id="OAJ69107.1"/>
    </source>
</evidence>
<dbReference type="SUPFAM" id="SSF52540">
    <property type="entry name" value="P-loop containing nucleoside triphosphate hydrolases"/>
    <property type="match status" value="1"/>
</dbReference>
<dbReference type="Gene3D" id="3.40.50.300">
    <property type="entry name" value="P-loop containing nucleotide triphosphate hydrolases"/>
    <property type="match status" value="1"/>
</dbReference>
<dbReference type="Proteomes" id="UP000077786">
    <property type="component" value="Unassembled WGS sequence"/>
</dbReference>
<dbReference type="RefSeq" id="WP_064273048.1">
    <property type="nucleotide sequence ID" value="NZ_LUTU01000002.1"/>
</dbReference>
<name>A0A1B6VQ54_9PROT</name>
<evidence type="ECO:0000313" key="2">
    <source>
        <dbReference type="Proteomes" id="UP000077786"/>
    </source>
</evidence>
<sequence>MTASSPVHFISGLPRAGSTLLAALLSQNPKVLAHGRISPVAPMIIRLSGLMAEGEYASDFSEEQRERLLRGVLEDYYHPEPDQIVLDTSREWCTRLALIDRLYPKARVICCVRDPVWILDSLERLIVRDPILSSRLVPITQRSTQHDRLDHLLSREGVFGYAWRVLTEAFHGPFADKLILVDYQTLATNPRQALEKLTRCLGLPAYPYDLNNVTNKDAEAFDSLLGTPDLHRIRPVVSHERRHCILPPDVIARMQGGMFWREASRHVQSKAQIIA</sequence>
<dbReference type="OrthoDB" id="9800698at2"/>
<protein>
    <submittedName>
        <fullName evidence="1">Sulfotransferase</fullName>
    </submittedName>
</protein>
<dbReference type="EMBL" id="LUTU01000002">
    <property type="protein sequence ID" value="OAJ69107.1"/>
    <property type="molecule type" value="Genomic_DNA"/>
</dbReference>
<dbReference type="GO" id="GO:0016740">
    <property type="term" value="F:transferase activity"/>
    <property type="evidence" value="ECO:0007669"/>
    <property type="project" value="UniProtKB-KW"/>
</dbReference>
<proteinExistence type="predicted"/>
<accession>A0A1B6VQ54</accession>